<feature type="transmembrane region" description="Helical" evidence="1">
    <location>
        <begin position="139"/>
        <end position="169"/>
    </location>
</feature>
<feature type="transmembrane region" description="Helical" evidence="1">
    <location>
        <begin position="24"/>
        <end position="45"/>
    </location>
</feature>
<feature type="transmembrane region" description="Helical" evidence="1">
    <location>
        <begin position="77"/>
        <end position="102"/>
    </location>
</feature>
<dbReference type="AlphaFoldDB" id="A0A1Q9EXR6"/>
<sequence>MRAAGDGTPLVMASTPVMTASKAVVFHIQMAIAIATAMVMANVAWPQHTPSKRLNALSGHEPFQSGVNVAVAEKCSIVITITTTIIIIIDITIIIIVIIVIIININMIVIIIIIILVVVLVVVVVAIINININININIIIIIIIIIIIFTIIVIIIVICVIVVIVAIVVCNVEQFMQTVSSSAEVDFWD</sequence>
<reference evidence="2 3" key="1">
    <citation type="submission" date="2016-02" db="EMBL/GenBank/DDBJ databases">
        <title>Genome analysis of coral dinoflagellate symbionts highlights evolutionary adaptations to a symbiotic lifestyle.</title>
        <authorList>
            <person name="Aranda M."/>
            <person name="Li Y."/>
            <person name="Liew Y.J."/>
            <person name="Baumgarten S."/>
            <person name="Simakov O."/>
            <person name="Wilson M."/>
            <person name="Piel J."/>
            <person name="Ashoor H."/>
            <person name="Bougouffa S."/>
            <person name="Bajic V.B."/>
            <person name="Ryu T."/>
            <person name="Ravasi T."/>
            <person name="Bayer T."/>
            <person name="Micklem G."/>
            <person name="Kim H."/>
            <person name="Bhak J."/>
            <person name="Lajeunesse T.C."/>
            <person name="Voolstra C.R."/>
        </authorList>
    </citation>
    <scope>NUCLEOTIDE SEQUENCE [LARGE SCALE GENOMIC DNA]</scope>
    <source>
        <strain evidence="2 3">CCMP2467</strain>
    </source>
</reference>
<accession>A0A1Q9EXR6</accession>
<name>A0A1Q9EXR6_SYMMI</name>
<comment type="caution">
    <text evidence="2">The sequence shown here is derived from an EMBL/GenBank/DDBJ whole genome shotgun (WGS) entry which is preliminary data.</text>
</comment>
<evidence type="ECO:0000256" key="1">
    <source>
        <dbReference type="SAM" id="Phobius"/>
    </source>
</evidence>
<dbReference type="EMBL" id="LSRX01000046">
    <property type="protein sequence ID" value="OLQ12240.1"/>
    <property type="molecule type" value="Genomic_DNA"/>
</dbReference>
<gene>
    <name evidence="2" type="ORF">AK812_SmicGene3859</name>
</gene>
<evidence type="ECO:0000313" key="3">
    <source>
        <dbReference type="Proteomes" id="UP000186817"/>
    </source>
</evidence>
<feature type="transmembrane region" description="Helical" evidence="1">
    <location>
        <begin position="108"/>
        <end position="132"/>
    </location>
</feature>
<keyword evidence="1" id="KW-1133">Transmembrane helix</keyword>
<evidence type="ECO:0000313" key="2">
    <source>
        <dbReference type="EMBL" id="OLQ12240.1"/>
    </source>
</evidence>
<keyword evidence="1" id="KW-0812">Transmembrane</keyword>
<keyword evidence="1" id="KW-0472">Membrane</keyword>
<organism evidence="2 3">
    <name type="scientific">Symbiodinium microadriaticum</name>
    <name type="common">Dinoflagellate</name>
    <name type="synonym">Zooxanthella microadriatica</name>
    <dbReference type="NCBI Taxonomy" id="2951"/>
    <lineage>
        <taxon>Eukaryota</taxon>
        <taxon>Sar</taxon>
        <taxon>Alveolata</taxon>
        <taxon>Dinophyceae</taxon>
        <taxon>Suessiales</taxon>
        <taxon>Symbiodiniaceae</taxon>
        <taxon>Symbiodinium</taxon>
    </lineage>
</organism>
<dbReference type="Proteomes" id="UP000186817">
    <property type="component" value="Unassembled WGS sequence"/>
</dbReference>
<proteinExistence type="predicted"/>
<keyword evidence="3" id="KW-1185">Reference proteome</keyword>
<protein>
    <submittedName>
        <fullName evidence="2">Uncharacterized protein</fullName>
    </submittedName>
</protein>